<dbReference type="InterPro" id="IPR036412">
    <property type="entry name" value="HAD-like_sf"/>
</dbReference>
<evidence type="ECO:0000313" key="2">
    <source>
        <dbReference type="Proteomes" id="UP000229370"/>
    </source>
</evidence>
<dbReference type="Pfam" id="PF00702">
    <property type="entry name" value="Hydrolase"/>
    <property type="match status" value="1"/>
</dbReference>
<dbReference type="Gene3D" id="3.40.50.1000">
    <property type="entry name" value="HAD superfamily/HAD-like"/>
    <property type="match status" value="1"/>
</dbReference>
<accession>A0A2M8GND2</accession>
<dbReference type="InterPro" id="IPR023214">
    <property type="entry name" value="HAD_sf"/>
</dbReference>
<dbReference type="NCBIfam" id="TIGR01549">
    <property type="entry name" value="HAD-SF-IA-v1"/>
    <property type="match status" value="1"/>
</dbReference>
<dbReference type="PANTHER" id="PTHR43611:SF3">
    <property type="entry name" value="FLAVIN MONONUCLEOTIDE HYDROLASE 1, CHLOROPLATIC"/>
    <property type="match status" value="1"/>
</dbReference>
<dbReference type="Proteomes" id="UP000229370">
    <property type="component" value="Unassembled WGS sequence"/>
</dbReference>
<name>A0A2M8GND2_9BACT</name>
<dbReference type="EMBL" id="PFQK01000031">
    <property type="protein sequence ID" value="PJC82053.1"/>
    <property type="molecule type" value="Genomic_DNA"/>
</dbReference>
<dbReference type="InterPro" id="IPR006439">
    <property type="entry name" value="HAD-SF_hydro_IA"/>
</dbReference>
<dbReference type="SUPFAM" id="SSF56784">
    <property type="entry name" value="HAD-like"/>
    <property type="match status" value="1"/>
</dbReference>
<organism evidence="1 2">
    <name type="scientific">Candidatus Roizmanbacteria bacterium CG_4_8_14_3_um_filter_36_10</name>
    <dbReference type="NCBI Taxonomy" id="1974834"/>
    <lineage>
        <taxon>Bacteria</taxon>
        <taxon>Candidatus Roizmaniibacteriota</taxon>
    </lineage>
</organism>
<sequence>MITTILSDFSRVILNPRNISYKGTINNLHKELLGEQDDYSFFDYFEFNDKILNLYKTLRKKYSVSVFTSGTVQNRSEIRKVIDPIFENVFTAKDFNLDKKQPESYLFIAKKLGKRPQEILFIDDQIDNVNAAKKAGLNTILFTDYKSLALTLKNILDKVK</sequence>
<proteinExistence type="predicted"/>
<reference evidence="2" key="1">
    <citation type="submission" date="2017-09" db="EMBL/GenBank/DDBJ databases">
        <title>Depth-based differentiation of microbial function through sediment-hosted aquifers and enrichment of novel symbionts in the deep terrestrial subsurface.</title>
        <authorList>
            <person name="Probst A.J."/>
            <person name="Ladd B."/>
            <person name="Jarett J.K."/>
            <person name="Geller-Mcgrath D.E."/>
            <person name="Sieber C.M.K."/>
            <person name="Emerson J.B."/>
            <person name="Anantharaman K."/>
            <person name="Thomas B.C."/>
            <person name="Malmstrom R."/>
            <person name="Stieglmeier M."/>
            <person name="Klingl A."/>
            <person name="Woyke T."/>
            <person name="Ryan C.M."/>
            <person name="Banfield J.F."/>
        </authorList>
    </citation>
    <scope>NUCLEOTIDE SEQUENCE [LARGE SCALE GENOMIC DNA]</scope>
</reference>
<dbReference type="NCBIfam" id="TIGR01509">
    <property type="entry name" value="HAD-SF-IA-v3"/>
    <property type="match status" value="1"/>
</dbReference>
<dbReference type="PANTHER" id="PTHR43611">
    <property type="entry name" value="ALPHA-D-GLUCOSE 1-PHOSPHATE PHOSPHATASE"/>
    <property type="match status" value="1"/>
</dbReference>
<dbReference type="AlphaFoldDB" id="A0A2M8GND2"/>
<gene>
    <name evidence="1" type="ORF">CO007_01515</name>
</gene>
<protein>
    <submittedName>
        <fullName evidence="1">Uncharacterized protein</fullName>
    </submittedName>
</protein>
<comment type="caution">
    <text evidence="1">The sequence shown here is derived from an EMBL/GenBank/DDBJ whole genome shotgun (WGS) entry which is preliminary data.</text>
</comment>
<evidence type="ECO:0000313" key="1">
    <source>
        <dbReference type="EMBL" id="PJC82053.1"/>
    </source>
</evidence>